<feature type="region of interest" description="Disordered" evidence="4">
    <location>
        <begin position="464"/>
        <end position="494"/>
    </location>
</feature>
<dbReference type="GO" id="GO:0006508">
    <property type="term" value="P:proteolysis"/>
    <property type="evidence" value="ECO:0007669"/>
    <property type="project" value="InterPro"/>
</dbReference>
<dbReference type="Gene3D" id="2.60.40.3120">
    <property type="match status" value="1"/>
</dbReference>
<dbReference type="InterPro" id="IPR000834">
    <property type="entry name" value="Peptidase_M14"/>
</dbReference>
<accession>A0A336LD69</accession>
<dbReference type="PROSITE" id="PS52035">
    <property type="entry name" value="PEPTIDASE_M14"/>
    <property type="match status" value="1"/>
</dbReference>
<dbReference type="SMART" id="SM00631">
    <property type="entry name" value="Zn_pept"/>
    <property type="match status" value="1"/>
</dbReference>
<evidence type="ECO:0000256" key="3">
    <source>
        <dbReference type="PROSITE-ProRule" id="PRU01379"/>
    </source>
</evidence>
<protein>
    <submittedName>
        <fullName evidence="6">CSON007606 protein</fullName>
    </submittedName>
</protein>
<dbReference type="VEuPathDB" id="VectorBase:CSON007606"/>
<dbReference type="Gene3D" id="3.40.630.10">
    <property type="entry name" value="Zn peptidases"/>
    <property type="match status" value="1"/>
</dbReference>
<feature type="compositionally biased region" description="Basic residues" evidence="4">
    <location>
        <begin position="464"/>
        <end position="477"/>
    </location>
</feature>
<dbReference type="Pfam" id="PF00246">
    <property type="entry name" value="Peptidase_M14"/>
    <property type="match status" value="1"/>
</dbReference>
<dbReference type="AlphaFoldDB" id="A0A336LD69"/>
<evidence type="ECO:0000313" key="6">
    <source>
        <dbReference type="EMBL" id="SSX14811.1"/>
    </source>
</evidence>
<dbReference type="GO" id="GO:0008270">
    <property type="term" value="F:zinc ion binding"/>
    <property type="evidence" value="ECO:0007669"/>
    <property type="project" value="InterPro"/>
</dbReference>
<organism evidence="6">
    <name type="scientific">Culicoides sonorensis</name>
    <name type="common">Biting midge</name>
    <dbReference type="NCBI Taxonomy" id="179676"/>
    <lineage>
        <taxon>Eukaryota</taxon>
        <taxon>Metazoa</taxon>
        <taxon>Ecdysozoa</taxon>
        <taxon>Arthropoda</taxon>
        <taxon>Hexapoda</taxon>
        <taxon>Insecta</taxon>
        <taxon>Pterygota</taxon>
        <taxon>Neoptera</taxon>
        <taxon>Endopterygota</taxon>
        <taxon>Diptera</taxon>
        <taxon>Nematocera</taxon>
        <taxon>Chironomoidea</taxon>
        <taxon>Ceratopogonidae</taxon>
        <taxon>Ceratopogoninae</taxon>
        <taxon>Culicoides</taxon>
        <taxon>Monoculicoides</taxon>
    </lineage>
</organism>
<comment type="cofactor">
    <cofactor evidence="1">
        <name>Zn(2+)</name>
        <dbReference type="ChEBI" id="CHEBI:29105"/>
    </cofactor>
</comment>
<name>A0A336LD69_CULSO</name>
<reference evidence="7" key="2">
    <citation type="submission" date="2018-07" db="EMBL/GenBank/DDBJ databases">
        <authorList>
            <person name="Quirk P.G."/>
            <person name="Krulwich T.A."/>
        </authorList>
    </citation>
    <scope>NUCLEOTIDE SEQUENCE</scope>
</reference>
<dbReference type="PANTHER" id="PTHR12756:SF9">
    <property type="entry name" value="CYTOSOLIC CARBOXYPEPTIDASE 6"/>
    <property type="match status" value="1"/>
</dbReference>
<dbReference type="Pfam" id="PF18027">
    <property type="entry name" value="Pepdidase_M14_N"/>
    <property type="match status" value="1"/>
</dbReference>
<evidence type="ECO:0000256" key="1">
    <source>
        <dbReference type="ARBA" id="ARBA00001947"/>
    </source>
</evidence>
<comment type="similarity">
    <text evidence="2 3">Belongs to the peptidase M14 family.</text>
</comment>
<dbReference type="EMBL" id="UFQT01002871">
    <property type="protein sequence ID" value="SSX34201.1"/>
    <property type="molecule type" value="Genomic_DNA"/>
</dbReference>
<sequence>MYDPLDHTSMYRKLDEDSEDSDAEGGLGNVSRVIIRPPGVSGKAKRGHLCFDAAYETGNLGRADLVGEFEYDLFLRPDTCNPRYRFWFNFTVDNVKQDQRVIFNIVNISKSKNLFRDGLTPLVKSSLRNKWVRIPRENVFYYRSAAHQGHYVLSFAFAFDKEDEIYQFALGYPYSYSKLQTYLQVLEQKYPGNFERFSLGNSIQNRRLELITIDNVKKPEKVDPKNLVRVIVIIARVHPGESPASFVVQGLIEFLAANNHPISKILRENIVFKIIPMINPDGVFLGNNRCNVVGHDLNRSWNHISPFLHPTLQATLKMLRELSTSECYQIDFVIDIHAHNSLTGAFIYGNTYDDVYRYERHLVYPRLLAAKCHDFAPENMIFNADDRKSGTARRFFCENLPDTVNSYTLNVSMSGYHIKNTKVFTQYTEDGYIRLGRNMARAFLEYYRFTNVLQIPTIKELMANRKRSKKDRNRGYRRRQDEYQPRPKTTRSSAPINYFDLGIDYYASDSSDDGSPIRYPFHSSLNRTKNLLPLQQITDQFSLMNIKNSAFNQLDFSSHKAKVQQIPVAPKALFEEPAKPHLSIIDVNMLTRGSLQEATQKVQAIGKEIKIKSRF</sequence>
<comment type="caution">
    <text evidence="3">Lacks conserved residue(s) required for the propagation of feature annotation.</text>
</comment>
<gene>
    <name evidence="6" type="primary">CSON007606</name>
</gene>
<proteinExistence type="inferred from homology"/>
<dbReference type="OMA" id="LRLWFNF"/>
<dbReference type="InterPro" id="IPR050821">
    <property type="entry name" value="Cytosolic_carboxypeptidase"/>
</dbReference>
<evidence type="ECO:0000256" key="2">
    <source>
        <dbReference type="ARBA" id="ARBA00005988"/>
    </source>
</evidence>
<reference evidence="6" key="1">
    <citation type="submission" date="2018-04" db="EMBL/GenBank/DDBJ databases">
        <authorList>
            <person name="Go L.Y."/>
            <person name="Mitchell J.A."/>
        </authorList>
    </citation>
    <scope>NUCLEOTIDE SEQUENCE</scope>
    <source>
        <tissue evidence="6">Whole organism</tissue>
    </source>
</reference>
<dbReference type="SUPFAM" id="SSF53187">
    <property type="entry name" value="Zn-dependent exopeptidases"/>
    <property type="match status" value="1"/>
</dbReference>
<evidence type="ECO:0000259" key="5">
    <source>
        <dbReference type="PROSITE" id="PS52035"/>
    </source>
</evidence>
<dbReference type="GO" id="GO:0004181">
    <property type="term" value="F:metallocarboxypeptidase activity"/>
    <property type="evidence" value="ECO:0007669"/>
    <property type="project" value="InterPro"/>
</dbReference>
<dbReference type="EMBL" id="UFQS01002871">
    <property type="protein sequence ID" value="SSX14811.1"/>
    <property type="molecule type" value="Genomic_DNA"/>
</dbReference>
<dbReference type="PANTHER" id="PTHR12756">
    <property type="entry name" value="CYTOSOLIC CARBOXYPEPTIDASE"/>
    <property type="match status" value="1"/>
</dbReference>
<dbReference type="InterPro" id="IPR040626">
    <property type="entry name" value="Pepdidase_M14_N"/>
</dbReference>
<evidence type="ECO:0000256" key="4">
    <source>
        <dbReference type="SAM" id="MobiDB-lite"/>
    </source>
</evidence>
<feature type="domain" description="Peptidase M14" evidence="5">
    <location>
        <begin position="172"/>
        <end position="447"/>
    </location>
</feature>
<evidence type="ECO:0000313" key="7">
    <source>
        <dbReference type="EMBL" id="SSX34201.1"/>
    </source>
</evidence>